<name>A0ACC2FVC3_DALPE</name>
<proteinExistence type="predicted"/>
<evidence type="ECO:0000313" key="1">
    <source>
        <dbReference type="EMBL" id="KAJ7995348.1"/>
    </source>
</evidence>
<sequence>MRLYGGLVGKPCALCPAYTQPGQNDPPIKDAAELDDNGTPQMATFRLPGGRPLDEGHPPKRWPVMQPDPGPAQRRPRWLELPVPVQ</sequence>
<comment type="caution">
    <text evidence="1">The sequence shown here is derived from an EMBL/GenBank/DDBJ whole genome shotgun (WGS) entry which is preliminary data.</text>
</comment>
<reference evidence="1" key="1">
    <citation type="submission" date="2021-05" db="EMBL/GenBank/DDBJ databases">
        <authorList>
            <person name="Pan Q."/>
            <person name="Jouanno E."/>
            <person name="Zahm M."/>
            <person name="Klopp C."/>
            <person name="Cabau C."/>
            <person name="Louis A."/>
            <person name="Berthelot C."/>
            <person name="Parey E."/>
            <person name="Roest Crollius H."/>
            <person name="Montfort J."/>
            <person name="Robinson-Rechavi M."/>
            <person name="Bouchez O."/>
            <person name="Lampietro C."/>
            <person name="Lopez Roques C."/>
            <person name="Donnadieu C."/>
            <person name="Postlethwait J."/>
            <person name="Bobe J."/>
            <person name="Dillon D."/>
            <person name="Chandos A."/>
            <person name="von Hippel F."/>
            <person name="Guiguen Y."/>
        </authorList>
    </citation>
    <scope>NUCLEOTIDE SEQUENCE</scope>
    <source>
        <strain evidence="1">YG-Jan2019</strain>
    </source>
</reference>
<gene>
    <name evidence="1" type="ORF">DPEC_G00243630</name>
</gene>
<organism evidence="1 2">
    <name type="scientific">Dallia pectoralis</name>
    <name type="common">Alaska blackfish</name>
    <dbReference type="NCBI Taxonomy" id="75939"/>
    <lineage>
        <taxon>Eukaryota</taxon>
        <taxon>Metazoa</taxon>
        <taxon>Chordata</taxon>
        <taxon>Craniata</taxon>
        <taxon>Vertebrata</taxon>
        <taxon>Euteleostomi</taxon>
        <taxon>Actinopterygii</taxon>
        <taxon>Neopterygii</taxon>
        <taxon>Teleostei</taxon>
        <taxon>Protacanthopterygii</taxon>
        <taxon>Esociformes</taxon>
        <taxon>Umbridae</taxon>
        <taxon>Dallia</taxon>
    </lineage>
</organism>
<evidence type="ECO:0000313" key="2">
    <source>
        <dbReference type="Proteomes" id="UP001157502"/>
    </source>
</evidence>
<accession>A0ACC2FVC3</accession>
<dbReference type="Proteomes" id="UP001157502">
    <property type="component" value="Chromosome 21"/>
</dbReference>
<protein>
    <submittedName>
        <fullName evidence="1">Uncharacterized protein</fullName>
    </submittedName>
</protein>
<dbReference type="EMBL" id="CM055748">
    <property type="protein sequence ID" value="KAJ7995348.1"/>
    <property type="molecule type" value="Genomic_DNA"/>
</dbReference>
<keyword evidence="2" id="KW-1185">Reference proteome</keyword>